<gene>
    <name evidence="5" type="ORF">MEQU1_001560</name>
</gene>
<dbReference type="GO" id="GO:0046952">
    <property type="term" value="P:ketone body catabolic process"/>
    <property type="evidence" value="ECO:0007669"/>
    <property type="project" value="InterPro"/>
</dbReference>
<accession>A0AAF0IZV8</accession>
<organism evidence="5 6">
    <name type="scientific">Malassezia equina</name>
    <dbReference type="NCBI Taxonomy" id="1381935"/>
    <lineage>
        <taxon>Eukaryota</taxon>
        <taxon>Fungi</taxon>
        <taxon>Dikarya</taxon>
        <taxon>Basidiomycota</taxon>
        <taxon>Ustilaginomycotina</taxon>
        <taxon>Malasseziomycetes</taxon>
        <taxon>Malasseziales</taxon>
        <taxon>Malasseziaceae</taxon>
        <taxon>Malassezia</taxon>
    </lineage>
</organism>
<dbReference type="AlphaFoldDB" id="A0AAF0IZV8"/>
<dbReference type="Proteomes" id="UP001214415">
    <property type="component" value="Chromosome 3"/>
</dbReference>
<name>A0AAF0IZV8_9BASI</name>
<dbReference type="PANTHER" id="PTHR13707:SF60">
    <property type="entry name" value="ACETATE COA-TRANSFERASE SUBUNIT ALPHA"/>
    <property type="match status" value="1"/>
</dbReference>
<protein>
    <recommendedName>
        <fullName evidence="3">Succinyl-CoA:3-ketoacid-coenzyme A transferase</fullName>
        <ecNumber evidence="3">2.8.3.5</ecNumber>
    </recommendedName>
</protein>
<dbReference type="Pfam" id="PF01144">
    <property type="entry name" value="CoA_trans"/>
    <property type="match status" value="2"/>
</dbReference>
<comment type="function">
    <text evidence="3">Key enzyme for ketone body catabolism. Transfers the CoA moiety from succinate to acetoacetate. Formation of the enzyme-CoA intermediate proceeds via an unstable anhydride species formed between the carboxylate groups of the enzyme and substrate.</text>
</comment>
<comment type="similarity">
    <text evidence="1 3">Belongs to the 3-oxoacid CoA-transferase family.</text>
</comment>
<dbReference type="InterPro" id="IPR014388">
    <property type="entry name" value="3-oxoacid_CoA-transferase"/>
</dbReference>
<keyword evidence="2 3" id="KW-0808">Transferase</keyword>
<evidence type="ECO:0000256" key="4">
    <source>
        <dbReference type="PIRSR" id="PIRSR000858-1"/>
    </source>
</evidence>
<evidence type="ECO:0000256" key="3">
    <source>
        <dbReference type="PIRNR" id="PIRNR000858"/>
    </source>
</evidence>
<evidence type="ECO:0000256" key="1">
    <source>
        <dbReference type="ARBA" id="ARBA00007154"/>
    </source>
</evidence>
<dbReference type="PANTHER" id="PTHR13707">
    <property type="entry name" value="KETOACID-COENZYME A TRANSFERASE"/>
    <property type="match status" value="1"/>
</dbReference>
<dbReference type="NCBIfam" id="TIGR02428">
    <property type="entry name" value="pcaJ_scoB_fam"/>
    <property type="match status" value="1"/>
</dbReference>
<sequence length="507" mass="54580">MFSALRAAARQPSRLSVRHFSFAPVRFQVASRSKVMTAAEAVRDIPTGAAVMVGGFGLSGSPDTLLQAVLENEEIKNIFVIADNMGAPGQGLGKLAEANKVVRSISSFLGENRDYTHKYLQGKVEIQLLPQGTLAERIRAGAAGIPAFYTPTGQGTAIETGELALRYKPSSPDAAPEPEVMCKPKETREFHGRKYILEEALHADFALVHAHKADEAGNLVFRGTSRNFNDMMARNARITIVEAEEIVPVGTIAPNEVQLPGIYVNRIVKAEIPMSFQKVRLYQPGTGKEEMNARTRIAARAAQELRDGMYVNLGVGIPGMVPNYLPEGVNVVLHTENGLLGTGPYPASKEEADPNMINASKETVTTLPGSSLFDSSESFGIIRGGHLDVTILGALQVSANGDLANYMVPGKLVQGMGGAMDLVSNPFSTRVIVLTSHVDKYGRPKIVQETKLPLTGARCVSQIITDLAVFEVDLKNGGLTLTELAPGVTEEEVRRKTDADFKVSLKT</sequence>
<dbReference type="Gene3D" id="3.40.1080.10">
    <property type="entry name" value="Glutaconate Coenzyme A-transferase"/>
    <property type="match status" value="2"/>
</dbReference>
<dbReference type="EC" id="2.8.3.5" evidence="3"/>
<feature type="active site" description="5-glutamyl coenzyme A thioester intermediate" evidence="4">
    <location>
        <position position="336"/>
    </location>
</feature>
<comment type="pathway">
    <text evidence="3">Ketone metabolism; succinyl-CoA degradation; acetoacetyl-CoA from succinyl-CoA: step 1/1.</text>
</comment>
<keyword evidence="6" id="KW-1185">Reference proteome</keyword>
<reference evidence="5" key="1">
    <citation type="submission" date="2023-03" db="EMBL/GenBank/DDBJ databases">
        <title>Mating type loci evolution in Malassezia.</title>
        <authorList>
            <person name="Coelho M.A."/>
        </authorList>
    </citation>
    <scope>NUCLEOTIDE SEQUENCE</scope>
    <source>
        <strain evidence="5">CBS 12830</strain>
    </source>
</reference>
<keyword evidence="3" id="KW-0496">Mitochondrion</keyword>
<dbReference type="EMBL" id="CP119902">
    <property type="protein sequence ID" value="WFD22883.1"/>
    <property type="molecule type" value="Genomic_DNA"/>
</dbReference>
<dbReference type="InterPro" id="IPR012791">
    <property type="entry name" value="3-oxoacid_CoA-transf_B"/>
</dbReference>
<comment type="catalytic activity">
    <reaction evidence="3">
        <text>a 3-oxo acid + succinyl-CoA = a 3-oxoacyl-CoA + succinate</text>
        <dbReference type="Rhea" id="RHEA:24564"/>
        <dbReference type="ChEBI" id="CHEBI:30031"/>
        <dbReference type="ChEBI" id="CHEBI:35973"/>
        <dbReference type="ChEBI" id="CHEBI:57292"/>
        <dbReference type="ChEBI" id="CHEBI:90726"/>
        <dbReference type="EC" id="2.8.3.5"/>
    </reaction>
</comment>
<dbReference type="GO" id="GO:0008260">
    <property type="term" value="F:succinyl-CoA:3-oxo-acid CoA-transferase activity"/>
    <property type="evidence" value="ECO:0007669"/>
    <property type="project" value="UniProtKB-EC"/>
</dbReference>
<dbReference type="SMART" id="SM00882">
    <property type="entry name" value="CoA_trans"/>
    <property type="match status" value="2"/>
</dbReference>
<dbReference type="PIRSF" id="PIRSF000858">
    <property type="entry name" value="SCOT-t"/>
    <property type="match status" value="1"/>
</dbReference>
<dbReference type="InterPro" id="IPR004165">
    <property type="entry name" value="CoA_trans_fam_I"/>
</dbReference>
<dbReference type="SUPFAM" id="SSF100950">
    <property type="entry name" value="NagB/RpiA/CoA transferase-like"/>
    <property type="match status" value="2"/>
</dbReference>
<evidence type="ECO:0000313" key="5">
    <source>
        <dbReference type="EMBL" id="WFD22883.1"/>
    </source>
</evidence>
<proteinExistence type="inferred from homology"/>
<evidence type="ECO:0000256" key="2">
    <source>
        <dbReference type="ARBA" id="ARBA00022679"/>
    </source>
</evidence>
<dbReference type="InterPro" id="IPR037171">
    <property type="entry name" value="NagB/RpiA_transferase-like"/>
</dbReference>
<evidence type="ECO:0000313" key="6">
    <source>
        <dbReference type="Proteomes" id="UP001214415"/>
    </source>
</evidence>